<dbReference type="EMBL" id="BMAW01019888">
    <property type="protein sequence ID" value="GFT65569.1"/>
    <property type="molecule type" value="Genomic_DNA"/>
</dbReference>
<evidence type="ECO:0000313" key="1">
    <source>
        <dbReference type="EMBL" id="GFT65569.1"/>
    </source>
</evidence>
<dbReference type="InterPro" id="IPR036397">
    <property type="entry name" value="RNaseH_sf"/>
</dbReference>
<dbReference type="GO" id="GO:0003676">
    <property type="term" value="F:nucleic acid binding"/>
    <property type="evidence" value="ECO:0007669"/>
    <property type="project" value="InterPro"/>
</dbReference>
<proteinExistence type="predicted"/>
<organism evidence="1 2">
    <name type="scientific">Nephila pilipes</name>
    <name type="common">Giant wood spider</name>
    <name type="synonym">Nephila maculata</name>
    <dbReference type="NCBI Taxonomy" id="299642"/>
    <lineage>
        <taxon>Eukaryota</taxon>
        <taxon>Metazoa</taxon>
        <taxon>Ecdysozoa</taxon>
        <taxon>Arthropoda</taxon>
        <taxon>Chelicerata</taxon>
        <taxon>Arachnida</taxon>
        <taxon>Araneae</taxon>
        <taxon>Araneomorphae</taxon>
        <taxon>Entelegynae</taxon>
        <taxon>Araneoidea</taxon>
        <taxon>Nephilidae</taxon>
        <taxon>Nephila</taxon>
    </lineage>
</organism>
<evidence type="ECO:0000313" key="2">
    <source>
        <dbReference type="Proteomes" id="UP000887013"/>
    </source>
</evidence>
<dbReference type="PANTHER" id="PTHR47326">
    <property type="entry name" value="TRANSPOSABLE ELEMENT TC3 TRANSPOSASE-LIKE PROTEIN"/>
    <property type="match status" value="1"/>
</dbReference>
<keyword evidence="2" id="KW-1185">Reference proteome</keyword>
<accession>A0A8X6PDT3</accession>
<comment type="caution">
    <text evidence="1">The sequence shown here is derived from an EMBL/GenBank/DDBJ whole genome shotgun (WGS) entry which is preliminary data.</text>
</comment>
<dbReference type="AlphaFoldDB" id="A0A8X6PDT3"/>
<dbReference type="PANTHER" id="PTHR47326:SF1">
    <property type="entry name" value="HTH PSQ-TYPE DOMAIN-CONTAINING PROTEIN"/>
    <property type="match status" value="1"/>
</dbReference>
<dbReference type="Proteomes" id="UP000887013">
    <property type="component" value="Unassembled WGS sequence"/>
</dbReference>
<sequence>MQKRHFKIFFQLQMITSERFVTNLELVATQIALEDLGIYWFIQDGARRHRTEKMYRFLYEYFENRIIELEYPKFIGTGVNWPPCLTDLTPYDYFL</sequence>
<dbReference type="Gene3D" id="3.30.420.10">
    <property type="entry name" value="Ribonuclease H-like superfamily/Ribonuclease H"/>
    <property type="match status" value="1"/>
</dbReference>
<name>A0A8X6PDT3_NEPPI</name>
<reference evidence="1" key="1">
    <citation type="submission" date="2020-08" db="EMBL/GenBank/DDBJ databases">
        <title>Multicomponent nature underlies the extraordinary mechanical properties of spider dragline silk.</title>
        <authorList>
            <person name="Kono N."/>
            <person name="Nakamura H."/>
            <person name="Mori M."/>
            <person name="Yoshida Y."/>
            <person name="Ohtoshi R."/>
            <person name="Malay A.D."/>
            <person name="Moran D.A.P."/>
            <person name="Tomita M."/>
            <person name="Numata K."/>
            <person name="Arakawa K."/>
        </authorList>
    </citation>
    <scope>NUCLEOTIDE SEQUENCE</scope>
</reference>
<gene>
    <name evidence="1" type="primary">AVEN_169836_1</name>
    <name evidence="1" type="ORF">NPIL_536621</name>
</gene>
<protein>
    <submittedName>
        <fullName evidence="1">Uncharacterized protein</fullName>
    </submittedName>
</protein>
<dbReference type="OrthoDB" id="6436543at2759"/>